<protein>
    <submittedName>
        <fullName evidence="2">Methyltransferase type 11</fullName>
    </submittedName>
</protein>
<gene>
    <name evidence="2" type="ORF">DesfrDRAFT_2287</name>
</gene>
<dbReference type="EMBL" id="AECZ01000014">
    <property type="protein sequence ID" value="EFL50915.1"/>
    <property type="molecule type" value="Genomic_DNA"/>
</dbReference>
<sequence length="212" mass="22826" precursor="true">MRTQNEPDPRAAFFNARAVNWEANCYPPPVRERLPSLVASFHLPPGATVLDMGTGPGTLVPYLRKALGPSGRVFPFDLSLEMLRQVRSKLGPADPPPVLATAMRLPFRDESFDAVVCFAAFPHFEDKGRALSEMARVAKPGATVIISHLLSRAELLAHHGTHSAVAGDALPEETDMRQLFLLAGLPDPAIIDAPGHYHAVCRKPAGTPGGRA</sequence>
<accession>E1JXD8</accession>
<dbReference type="Gene3D" id="3.40.50.150">
    <property type="entry name" value="Vaccinia Virus protein VP39"/>
    <property type="match status" value="1"/>
</dbReference>
<dbReference type="GO" id="GO:0032259">
    <property type="term" value="P:methylation"/>
    <property type="evidence" value="ECO:0007669"/>
    <property type="project" value="UniProtKB-KW"/>
</dbReference>
<name>E1JXD8_SOLFR</name>
<dbReference type="RefSeq" id="WP_005993976.1">
    <property type="nucleotide sequence ID" value="NZ_AECZ01000014.1"/>
</dbReference>
<reference evidence="2 3" key="1">
    <citation type="submission" date="2010-08" db="EMBL/GenBank/DDBJ databases">
        <title>The draft genome of Desulfovibrio fructosovorans JJ.</title>
        <authorList>
            <consortium name="US DOE Joint Genome Institute (JGI-PGF)"/>
            <person name="Lucas S."/>
            <person name="Copeland A."/>
            <person name="Lapidus A."/>
            <person name="Cheng J.-F."/>
            <person name="Bruce D."/>
            <person name="Goodwin L."/>
            <person name="Pitluck S."/>
            <person name="Land M.L."/>
            <person name="Hauser L."/>
            <person name="Chang Y.-J."/>
            <person name="Jeffries C."/>
            <person name="Wall J.D."/>
            <person name="Stahl D.A."/>
            <person name="Arkin A.P."/>
            <person name="Dehal P."/>
            <person name="Stolyar S.M."/>
            <person name="Hazen T.C."/>
            <person name="Woyke T.J."/>
        </authorList>
    </citation>
    <scope>NUCLEOTIDE SEQUENCE [LARGE SCALE GENOMIC DNA]</scope>
    <source>
        <strain evidence="2 3">JJ</strain>
    </source>
</reference>
<proteinExistence type="predicted"/>
<dbReference type="PANTHER" id="PTHR43591">
    <property type="entry name" value="METHYLTRANSFERASE"/>
    <property type="match status" value="1"/>
</dbReference>
<dbReference type="OrthoDB" id="5504467at2"/>
<dbReference type="InterPro" id="IPR013216">
    <property type="entry name" value="Methyltransf_11"/>
</dbReference>
<keyword evidence="2" id="KW-0808">Transferase</keyword>
<dbReference type="Pfam" id="PF08241">
    <property type="entry name" value="Methyltransf_11"/>
    <property type="match status" value="1"/>
</dbReference>
<dbReference type="CDD" id="cd02440">
    <property type="entry name" value="AdoMet_MTases"/>
    <property type="match status" value="1"/>
</dbReference>
<dbReference type="Proteomes" id="UP000006250">
    <property type="component" value="Unassembled WGS sequence"/>
</dbReference>
<evidence type="ECO:0000313" key="2">
    <source>
        <dbReference type="EMBL" id="EFL50915.1"/>
    </source>
</evidence>
<dbReference type="InterPro" id="IPR029063">
    <property type="entry name" value="SAM-dependent_MTases_sf"/>
</dbReference>
<feature type="domain" description="Methyltransferase type 11" evidence="1">
    <location>
        <begin position="50"/>
        <end position="146"/>
    </location>
</feature>
<evidence type="ECO:0000259" key="1">
    <source>
        <dbReference type="Pfam" id="PF08241"/>
    </source>
</evidence>
<keyword evidence="3" id="KW-1185">Reference proteome</keyword>
<organism evidence="2 3">
    <name type="scientific">Solidesulfovibrio fructosivorans JJ]</name>
    <dbReference type="NCBI Taxonomy" id="596151"/>
    <lineage>
        <taxon>Bacteria</taxon>
        <taxon>Pseudomonadati</taxon>
        <taxon>Thermodesulfobacteriota</taxon>
        <taxon>Desulfovibrionia</taxon>
        <taxon>Desulfovibrionales</taxon>
        <taxon>Desulfovibrionaceae</taxon>
        <taxon>Solidesulfovibrio</taxon>
    </lineage>
</organism>
<dbReference type="STRING" id="596151.DesfrDRAFT_2287"/>
<dbReference type="SUPFAM" id="SSF53335">
    <property type="entry name" value="S-adenosyl-L-methionine-dependent methyltransferases"/>
    <property type="match status" value="1"/>
</dbReference>
<dbReference type="GO" id="GO:0008757">
    <property type="term" value="F:S-adenosylmethionine-dependent methyltransferase activity"/>
    <property type="evidence" value="ECO:0007669"/>
    <property type="project" value="InterPro"/>
</dbReference>
<dbReference type="eggNOG" id="COG2226">
    <property type="taxonomic scope" value="Bacteria"/>
</dbReference>
<comment type="caution">
    <text evidence="2">The sequence shown here is derived from an EMBL/GenBank/DDBJ whole genome shotgun (WGS) entry which is preliminary data.</text>
</comment>
<dbReference type="AlphaFoldDB" id="E1JXD8"/>
<evidence type="ECO:0000313" key="3">
    <source>
        <dbReference type="Proteomes" id="UP000006250"/>
    </source>
</evidence>
<dbReference type="PANTHER" id="PTHR43591:SF24">
    <property type="entry name" value="2-METHOXY-6-POLYPRENYL-1,4-BENZOQUINOL METHYLASE, MITOCHONDRIAL"/>
    <property type="match status" value="1"/>
</dbReference>
<keyword evidence="2" id="KW-0489">Methyltransferase</keyword>